<keyword evidence="4" id="KW-1185">Reference proteome</keyword>
<dbReference type="PANTHER" id="PTHR38790:SF4">
    <property type="entry name" value="2EXR DOMAIN-CONTAINING PROTEIN"/>
    <property type="match status" value="1"/>
</dbReference>
<dbReference type="Proteomes" id="UP000254866">
    <property type="component" value="Unassembled WGS sequence"/>
</dbReference>
<feature type="domain" description="DUF7730" evidence="2">
    <location>
        <begin position="142"/>
        <end position="243"/>
    </location>
</feature>
<evidence type="ECO:0000259" key="2">
    <source>
        <dbReference type="Pfam" id="PF24864"/>
    </source>
</evidence>
<dbReference type="InterPro" id="IPR056632">
    <property type="entry name" value="DUF7730"/>
</dbReference>
<dbReference type="OrthoDB" id="5413827at2759"/>
<proteinExistence type="predicted"/>
<dbReference type="EMBL" id="NPIC01000006">
    <property type="protein sequence ID" value="RDL35233.1"/>
    <property type="molecule type" value="Genomic_DNA"/>
</dbReference>
<dbReference type="PANTHER" id="PTHR38790">
    <property type="entry name" value="2EXR DOMAIN-CONTAINING PROTEIN-RELATED"/>
    <property type="match status" value="1"/>
</dbReference>
<sequence length="308" mass="34916">MGNVNALKPTRRGRRKAKRKGKKVKYDFAPSVKIPRSPTFVVVVGLTASLKDMRGDDIGNLIESTAAGDSDSLREGIHSLAWALAIAEQPNCPLLKLPPEIRQQIWQYVIFGFDRSDRPIIYVERHGVRFIDGYLSPIISICAKLSRVCRRMYVDIVGSALLYKRAVFSIPGPATVASYLAVIIPERRDAINSLRIRIPLRTYGKVIPDNVLTTLAALKSLRALEVIIVVYCSESYNRNPDVTEAAFRKLSNIHWELLKGCLREFKLEFQWAVVNFQWPARSFPLYTTLMDNARLRRLSAKARELLEC</sequence>
<feature type="region of interest" description="Disordered" evidence="1">
    <location>
        <begin position="1"/>
        <end position="22"/>
    </location>
</feature>
<organism evidence="3 4">
    <name type="scientific">Venustampulla echinocandica</name>
    <dbReference type="NCBI Taxonomy" id="2656787"/>
    <lineage>
        <taxon>Eukaryota</taxon>
        <taxon>Fungi</taxon>
        <taxon>Dikarya</taxon>
        <taxon>Ascomycota</taxon>
        <taxon>Pezizomycotina</taxon>
        <taxon>Leotiomycetes</taxon>
        <taxon>Helotiales</taxon>
        <taxon>Pleuroascaceae</taxon>
        <taxon>Venustampulla</taxon>
    </lineage>
</organism>
<protein>
    <recommendedName>
        <fullName evidence="2">DUF7730 domain-containing protein</fullName>
    </recommendedName>
</protein>
<feature type="compositionally biased region" description="Basic residues" evidence="1">
    <location>
        <begin position="9"/>
        <end position="22"/>
    </location>
</feature>
<dbReference type="AlphaFoldDB" id="A0A370TIQ6"/>
<accession>A0A370TIQ6</accession>
<dbReference type="RefSeq" id="XP_031868056.1">
    <property type="nucleotide sequence ID" value="XM_032015787.1"/>
</dbReference>
<gene>
    <name evidence="3" type="ORF">BP5553_07164</name>
</gene>
<dbReference type="GeneID" id="43600013"/>
<reference evidence="3 4" key="1">
    <citation type="journal article" date="2018" name="IMA Fungus">
        <title>IMA Genome-F 9: Draft genome sequence of Annulohypoxylon stygium, Aspergillus mulundensis, Berkeleyomyces basicola (syn. Thielaviopsis basicola), Ceratocystis smalleyi, two Cercospora beticola strains, Coleophoma cylindrospora, Fusarium fracticaudum, Phialophora cf. hyalina, and Morchella septimelata.</title>
        <authorList>
            <person name="Wingfield B.D."/>
            <person name="Bills G.F."/>
            <person name="Dong Y."/>
            <person name="Huang W."/>
            <person name="Nel W.J."/>
            <person name="Swalarsk-Parry B.S."/>
            <person name="Vaghefi N."/>
            <person name="Wilken P.M."/>
            <person name="An Z."/>
            <person name="de Beer Z.W."/>
            <person name="De Vos L."/>
            <person name="Chen L."/>
            <person name="Duong T.A."/>
            <person name="Gao Y."/>
            <person name="Hammerbacher A."/>
            <person name="Kikkert J.R."/>
            <person name="Li Y."/>
            <person name="Li H."/>
            <person name="Li K."/>
            <person name="Li Q."/>
            <person name="Liu X."/>
            <person name="Ma X."/>
            <person name="Naidoo K."/>
            <person name="Pethybridge S.J."/>
            <person name="Sun J."/>
            <person name="Steenkamp E.T."/>
            <person name="van der Nest M.A."/>
            <person name="van Wyk S."/>
            <person name="Wingfield M.J."/>
            <person name="Xiong C."/>
            <person name="Yue Q."/>
            <person name="Zhang X."/>
        </authorList>
    </citation>
    <scope>NUCLEOTIDE SEQUENCE [LARGE SCALE GENOMIC DNA]</scope>
    <source>
        <strain evidence="3 4">BP 5553</strain>
    </source>
</reference>
<evidence type="ECO:0000313" key="3">
    <source>
        <dbReference type="EMBL" id="RDL35233.1"/>
    </source>
</evidence>
<name>A0A370TIQ6_9HELO</name>
<evidence type="ECO:0000313" key="4">
    <source>
        <dbReference type="Proteomes" id="UP000254866"/>
    </source>
</evidence>
<comment type="caution">
    <text evidence="3">The sequence shown here is derived from an EMBL/GenBank/DDBJ whole genome shotgun (WGS) entry which is preliminary data.</text>
</comment>
<evidence type="ECO:0000256" key="1">
    <source>
        <dbReference type="SAM" id="MobiDB-lite"/>
    </source>
</evidence>
<dbReference type="Pfam" id="PF24864">
    <property type="entry name" value="DUF7730"/>
    <property type="match status" value="1"/>
</dbReference>